<dbReference type="SFLD" id="SFLDG01129">
    <property type="entry name" value="C1.5:_HAD__Beta-PGM__Phosphata"/>
    <property type="match status" value="1"/>
</dbReference>
<dbReference type="Gene3D" id="3.40.50.1000">
    <property type="entry name" value="HAD superfamily/HAD-like"/>
    <property type="match status" value="1"/>
</dbReference>
<dbReference type="Pfam" id="PF13419">
    <property type="entry name" value="HAD_2"/>
    <property type="match status" value="1"/>
</dbReference>
<evidence type="ECO:0000256" key="4">
    <source>
        <dbReference type="ARBA" id="ARBA00013078"/>
    </source>
</evidence>
<gene>
    <name evidence="5" type="ORF">X474_06805</name>
</gene>
<dbReference type="RefSeq" id="WP_044347488.1">
    <property type="nucleotide sequence ID" value="NZ_AZAC01000008.1"/>
</dbReference>
<dbReference type="PANTHER" id="PTHR43434">
    <property type="entry name" value="PHOSPHOGLYCOLATE PHOSPHATASE"/>
    <property type="match status" value="1"/>
</dbReference>
<protein>
    <recommendedName>
        <fullName evidence="4">phosphoglycolate phosphatase</fullName>
        <ecNumber evidence="4">3.1.3.18</ecNumber>
    </recommendedName>
</protein>
<comment type="similarity">
    <text evidence="3">Belongs to the HAD-like hydrolase superfamily. CbbY/CbbZ/Gph/YieH family.</text>
</comment>
<dbReference type="InterPro" id="IPR041492">
    <property type="entry name" value="HAD_2"/>
</dbReference>
<dbReference type="GO" id="GO:0008967">
    <property type="term" value="F:phosphoglycolate phosphatase activity"/>
    <property type="evidence" value="ECO:0007669"/>
    <property type="project" value="UniProtKB-EC"/>
</dbReference>
<dbReference type="InterPro" id="IPR050155">
    <property type="entry name" value="HAD-like_hydrolase_sf"/>
</dbReference>
<proteinExistence type="inferred from homology"/>
<reference evidence="5 6" key="1">
    <citation type="submission" date="2013-11" db="EMBL/GenBank/DDBJ databases">
        <title>Metagenomic analysis of a methanogenic consortium involved in long chain n-alkane degradation.</title>
        <authorList>
            <person name="Davidova I.A."/>
            <person name="Callaghan A.V."/>
            <person name="Wawrik B."/>
            <person name="Pruitt S."/>
            <person name="Marks C."/>
            <person name="Duncan K.E."/>
            <person name="Suflita J.M."/>
        </authorList>
    </citation>
    <scope>NUCLEOTIDE SEQUENCE [LARGE SCALE GENOMIC DNA]</scope>
    <source>
        <strain evidence="5 6">SPR</strain>
    </source>
</reference>
<dbReference type="EC" id="3.1.3.18" evidence="4"/>
<dbReference type="GO" id="GO:0005829">
    <property type="term" value="C:cytosol"/>
    <property type="evidence" value="ECO:0007669"/>
    <property type="project" value="TreeGrafter"/>
</dbReference>
<dbReference type="EMBL" id="AZAC01000008">
    <property type="protein sequence ID" value="KIX14849.1"/>
    <property type="molecule type" value="Genomic_DNA"/>
</dbReference>
<dbReference type="InParanoid" id="A0A0D2J9M9"/>
<dbReference type="SUPFAM" id="SSF56784">
    <property type="entry name" value="HAD-like"/>
    <property type="match status" value="1"/>
</dbReference>
<accession>A0A0D2J9M9</accession>
<dbReference type="PRINTS" id="PR00413">
    <property type="entry name" value="HADHALOGNASE"/>
</dbReference>
<evidence type="ECO:0000313" key="5">
    <source>
        <dbReference type="EMBL" id="KIX14849.1"/>
    </source>
</evidence>
<name>A0A0D2J9M9_9BACT</name>
<organism evidence="5 6">
    <name type="scientific">Dethiosulfatarculus sandiegensis</name>
    <dbReference type="NCBI Taxonomy" id="1429043"/>
    <lineage>
        <taxon>Bacteria</taxon>
        <taxon>Pseudomonadati</taxon>
        <taxon>Thermodesulfobacteriota</taxon>
        <taxon>Desulfarculia</taxon>
        <taxon>Desulfarculales</taxon>
        <taxon>Desulfarculaceae</taxon>
        <taxon>Dethiosulfatarculus</taxon>
    </lineage>
</organism>
<evidence type="ECO:0000256" key="1">
    <source>
        <dbReference type="ARBA" id="ARBA00000830"/>
    </source>
</evidence>
<comment type="pathway">
    <text evidence="2">Organic acid metabolism; glycolate biosynthesis; glycolate from 2-phosphoglycolate: step 1/1.</text>
</comment>
<evidence type="ECO:0000256" key="3">
    <source>
        <dbReference type="ARBA" id="ARBA00006171"/>
    </source>
</evidence>
<dbReference type="OrthoDB" id="9793014at2"/>
<sequence>MLLTPEPDLSLIKGVVFDLDGTLFDSRESNIAFYNYLLGFVGLPRTAEQAVEVIHRESMEGSLRFLMGEGAEFKAAMEHWKTMDTGQFIDQLRLFPHVRETLNQLKLHFELAVCTNRTKTTMRSLKRFDLEGYFSQVVTPLDAGASKPAPLLMELVLKGLGLSANEVIFVGDSQLDQALCQTCRVNFVAYDNLELEAWAHFNDYKKLPALLGLGEK</sequence>
<dbReference type="PANTHER" id="PTHR43434:SF1">
    <property type="entry name" value="PHOSPHOGLYCOLATE PHOSPHATASE"/>
    <property type="match status" value="1"/>
</dbReference>
<comment type="caution">
    <text evidence="5">The sequence shown here is derived from an EMBL/GenBank/DDBJ whole genome shotgun (WGS) entry which is preliminary data.</text>
</comment>
<dbReference type="STRING" id="1429043.X474_06805"/>
<dbReference type="GO" id="GO:0006281">
    <property type="term" value="P:DNA repair"/>
    <property type="evidence" value="ECO:0007669"/>
    <property type="project" value="TreeGrafter"/>
</dbReference>
<evidence type="ECO:0000313" key="6">
    <source>
        <dbReference type="Proteomes" id="UP000032233"/>
    </source>
</evidence>
<dbReference type="Proteomes" id="UP000032233">
    <property type="component" value="Unassembled WGS sequence"/>
</dbReference>
<dbReference type="Gene3D" id="1.10.150.240">
    <property type="entry name" value="Putative phosphatase, domain 2"/>
    <property type="match status" value="1"/>
</dbReference>
<evidence type="ECO:0000256" key="2">
    <source>
        <dbReference type="ARBA" id="ARBA00004818"/>
    </source>
</evidence>
<dbReference type="SFLD" id="SFLDS00003">
    <property type="entry name" value="Haloacid_Dehalogenase"/>
    <property type="match status" value="1"/>
</dbReference>
<dbReference type="InterPro" id="IPR036412">
    <property type="entry name" value="HAD-like_sf"/>
</dbReference>
<dbReference type="AlphaFoldDB" id="A0A0D2J9M9"/>
<comment type="catalytic activity">
    <reaction evidence="1">
        <text>2-phosphoglycolate + H2O = glycolate + phosphate</text>
        <dbReference type="Rhea" id="RHEA:14369"/>
        <dbReference type="ChEBI" id="CHEBI:15377"/>
        <dbReference type="ChEBI" id="CHEBI:29805"/>
        <dbReference type="ChEBI" id="CHEBI:43474"/>
        <dbReference type="ChEBI" id="CHEBI:58033"/>
        <dbReference type="EC" id="3.1.3.18"/>
    </reaction>
</comment>
<dbReference type="InterPro" id="IPR006439">
    <property type="entry name" value="HAD-SF_hydro_IA"/>
</dbReference>
<dbReference type="InterPro" id="IPR023214">
    <property type="entry name" value="HAD_sf"/>
</dbReference>
<dbReference type="NCBIfam" id="TIGR01509">
    <property type="entry name" value="HAD-SF-IA-v3"/>
    <property type="match status" value="1"/>
</dbReference>
<dbReference type="InterPro" id="IPR023198">
    <property type="entry name" value="PGP-like_dom2"/>
</dbReference>
<keyword evidence="6" id="KW-1185">Reference proteome</keyword>